<accession>A0A3S9H9K8</accession>
<evidence type="ECO:0000313" key="9">
    <source>
        <dbReference type="EMBL" id="AZP04066.1"/>
    </source>
</evidence>
<sequence length="458" mass="50365">MKKKSFIILGISVLAVLLIAYIGGGVYYKEHFLPNTSVGTIGIAGNTVEEANRKIAKDLHSHSIAITENEEELIKVTPLELNASVDVSEFLQQEKEKQGNWIWPIKAFEEKQLTTPEAAIDYNEESINALLATLSLDDQSREDSQNAQVVNEEGTFVIKPEVQGTKVDSALLKEAILTAMVEGSDTVALEDSYIKPTLTSESEELTTIIDNLENLSNTVITYKIAGQEEVVPKEQIQSWLSIDAEGNPIVDQAAAEAYLDTLHDKYATYDKTRQFNSTNRGTVEIPPGTYGWSLGTIAEAADLVQYVLAGEDITVEPEVNGSGYHEDGTDIGDTYVEVDLQAQMMYMYKNGERVFDTPIVSGHQATPTPVGVFYAWNKEENATLVGYNPRRGNDYAQPVDYWIPVNWDGIGIHDANWQSSFGSDQWATNGSNGCINTPPGAMAKLFGLMEVGTPVIMF</sequence>
<dbReference type="Pfam" id="PF12229">
    <property type="entry name" value="PG_binding_4"/>
    <property type="match status" value="2"/>
</dbReference>
<dbReference type="Gene3D" id="3.10.20.800">
    <property type="match status" value="1"/>
</dbReference>
<feature type="transmembrane region" description="Helical" evidence="7">
    <location>
        <begin position="7"/>
        <end position="28"/>
    </location>
</feature>
<dbReference type="InterPro" id="IPR005490">
    <property type="entry name" value="LD_TPept_cat_dom"/>
</dbReference>
<dbReference type="UniPathway" id="UPA00219"/>
<protein>
    <recommendedName>
        <fullName evidence="8">L,D-TPase catalytic domain-containing protein</fullName>
    </recommendedName>
</protein>
<reference evidence="10" key="1">
    <citation type="submission" date="2018-12" db="EMBL/GenBank/DDBJ databases">
        <title>Complete genome sequencing of Jeotgalibaca sp. H21T32.</title>
        <authorList>
            <person name="Bae J.-W."/>
            <person name="Lee S.-Y."/>
        </authorList>
    </citation>
    <scope>NUCLEOTIDE SEQUENCE [LARGE SCALE GENOMIC DNA]</scope>
    <source>
        <strain evidence="10">H21T32</strain>
    </source>
</reference>
<dbReference type="Pfam" id="PF03734">
    <property type="entry name" value="YkuD"/>
    <property type="match status" value="1"/>
</dbReference>
<dbReference type="Gene3D" id="2.40.440.10">
    <property type="entry name" value="L,D-transpeptidase catalytic domain-like"/>
    <property type="match status" value="1"/>
</dbReference>
<dbReference type="GO" id="GO:0071972">
    <property type="term" value="F:peptidoglycan L,D-transpeptidase activity"/>
    <property type="evidence" value="ECO:0007669"/>
    <property type="project" value="TreeGrafter"/>
</dbReference>
<proteinExistence type="predicted"/>
<evidence type="ECO:0000256" key="4">
    <source>
        <dbReference type="ARBA" id="ARBA00022984"/>
    </source>
</evidence>
<evidence type="ECO:0000256" key="6">
    <source>
        <dbReference type="PROSITE-ProRule" id="PRU01373"/>
    </source>
</evidence>
<dbReference type="InterPro" id="IPR022029">
    <property type="entry name" value="YoaR-like_PG-bd"/>
</dbReference>
<evidence type="ECO:0000259" key="8">
    <source>
        <dbReference type="PROSITE" id="PS52029"/>
    </source>
</evidence>
<dbReference type="GO" id="GO:0016740">
    <property type="term" value="F:transferase activity"/>
    <property type="evidence" value="ECO:0007669"/>
    <property type="project" value="UniProtKB-KW"/>
</dbReference>
<keyword evidence="3 6" id="KW-0133">Cell shape</keyword>
<keyword evidence="4 6" id="KW-0573">Peptidoglycan synthesis</keyword>
<dbReference type="CDD" id="cd16913">
    <property type="entry name" value="YkuD_like"/>
    <property type="match status" value="1"/>
</dbReference>
<evidence type="ECO:0000256" key="5">
    <source>
        <dbReference type="ARBA" id="ARBA00023316"/>
    </source>
</evidence>
<dbReference type="SUPFAM" id="SSF143985">
    <property type="entry name" value="L,D-transpeptidase pre-catalytic domain-like"/>
    <property type="match status" value="1"/>
</dbReference>
<dbReference type="InterPro" id="IPR038063">
    <property type="entry name" value="Transpep_catalytic_dom"/>
</dbReference>
<organism evidence="9 10">
    <name type="scientific">Jeotgalibaca ciconiae</name>
    <dbReference type="NCBI Taxonomy" id="2496265"/>
    <lineage>
        <taxon>Bacteria</taxon>
        <taxon>Bacillati</taxon>
        <taxon>Bacillota</taxon>
        <taxon>Bacilli</taxon>
        <taxon>Lactobacillales</taxon>
        <taxon>Carnobacteriaceae</taxon>
        <taxon>Jeotgalibaca</taxon>
    </lineage>
</organism>
<dbReference type="GO" id="GO:0071555">
    <property type="term" value="P:cell wall organization"/>
    <property type="evidence" value="ECO:0007669"/>
    <property type="project" value="UniProtKB-UniRule"/>
</dbReference>
<dbReference type="PANTHER" id="PTHR30582:SF33">
    <property type="entry name" value="EXPORTED PROTEIN"/>
    <property type="match status" value="1"/>
</dbReference>
<keyword evidence="10" id="KW-1185">Reference proteome</keyword>
<gene>
    <name evidence="9" type="ORF">EJN90_04935</name>
</gene>
<dbReference type="RefSeq" id="WP_126109143.1">
    <property type="nucleotide sequence ID" value="NZ_CP034465.1"/>
</dbReference>
<dbReference type="KEGG" id="jeh:EJN90_04935"/>
<dbReference type="GO" id="GO:0005576">
    <property type="term" value="C:extracellular region"/>
    <property type="evidence" value="ECO:0007669"/>
    <property type="project" value="TreeGrafter"/>
</dbReference>
<dbReference type="InterPro" id="IPR038054">
    <property type="entry name" value="LD_TPept-like_central_sf"/>
</dbReference>
<dbReference type="EMBL" id="CP034465">
    <property type="protein sequence ID" value="AZP04066.1"/>
    <property type="molecule type" value="Genomic_DNA"/>
</dbReference>
<dbReference type="SUPFAM" id="SSF141523">
    <property type="entry name" value="L,D-transpeptidase catalytic domain-like"/>
    <property type="match status" value="1"/>
</dbReference>
<feature type="active site" description="Nucleophile" evidence="6">
    <location>
        <position position="434"/>
    </location>
</feature>
<keyword evidence="5 6" id="KW-0961">Cell wall biogenesis/degradation</keyword>
<name>A0A3S9H9K8_9LACT</name>
<evidence type="ECO:0000256" key="3">
    <source>
        <dbReference type="ARBA" id="ARBA00022960"/>
    </source>
</evidence>
<dbReference type="GO" id="GO:0018104">
    <property type="term" value="P:peptidoglycan-protein cross-linking"/>
    <property type="evidence" value="ECO:0007669"/>
    <property type="project" value="TreeGrafter"/>
</dbReference>
<evidence type="ECO:0000256" key="1">
    <source>
        <dbReference type="ARBA" id="ARBA00004752"/>
    </source>
</evidence>
<dbReference type="PROSITE" id="PS52029">
    <property type="entry name" value="LD_TPASE"/>
    <property type="match status" value="1"/>
</dbReference>
<comment type="pathway">
    <text evidence="1 6">Cell wall biogenesis; peptidoglycan biosynthesis.</text>
</comment>
<dbReference type="Proteomes" id="UP000273326">
    <property type="component" value="Chromosome"/>
</dbReference>
<dbReference type="InterPro" id="IPR050979">
    <property type="entry name" value="LD-transpeptidase"/>
</dbReference>
<feature type="active site" description="Proton donor/acceptor" evidence="6">
    <location>
        <position position="413"/>
    </location>
</feature>
<dbReference type="AlphaFoldDB" id="A0A3S9H9K8"/>
<keyword evidence="7" id="KW-1133">Transmembrane helix</keyword>
<evidence type="ECO:0000256" key="7">
    <source>
        <dbReference type="SAM" id="Phobius"/>
    </source>
</evidence>
<dbReference type="GO" id="GO:0008360">
    <property type="term" value="P:regulation of cell shape"/>
    <property type="evidence" value="ECO:0007669"/>
    <property type="project" value="UniProtKB-UniRule"/>
</dbReference>
<evidence type="ECO:0000313" key="10">
    <source>
        <dbReference type="Proteomes" id="UP000273326"/>
    </source>
</evidence>
<evidence type="ECO:0000256" key="2">
    <source>
        <dbReference type="ARBA" id="ARBA00022679"/>
    </source>
</evidence>
<dbReference type="PANTHER" id="PTHR30582">
    <property type="entry name" value="L,D-TRANSPEPTIDASE"/>
    <property type="match status" value="1"/>
</dbReference>
<feature type="domain" description="L,D-TPase catalytic" evidence="8">
    <location>
        <begin position="334"/>
        <end position="458"/>
    </location>
</feature>
<keyword evidence="2" id="KW-0808">Transferase</keyword>
<keyword evidence="7" id="KW-0812">Transmembrane</keyword>
<keyword evidence="7" id="KW-0472">Membrane</keyword>
<dbReference type="OrthoDB" id="3176960at2"/>